<dbReference type="SUPFAM" id="SSF56112">
    <property type="entry name" value="Protein kinase-like (PK-like)"/>
    <property type="match status" value="1"/>
</dbReference>
<dbReference type="EMBL" id="SNRW01002029">
    <property type="protein sequence ID" value="KAA6394141.1"/>
    <property type="molecule type" value="Genomic_DNA"/>
</dbReference>
<comment type="caution">
    <text evidence="11">The sequence shown here is derived from an EMBL/GenBank/DDBJ whole genome shotgun (WGS) entry which is preliminary data.</text>
</comment>
<evidence type="ECO:0000256" key="1">
    <source>
        <dbReference type="ARBA" id="ARBA00012513"/>
    </source>
</evidence>
<evidence type="ECO:0000256" key="8">
    <source>
        <dbReference type="ARBA" id="ARBA00048679"/>
    </source>
</evidence>
<name>A0A5J4WGV5_9EUKA</name>
<dbReference type="GO" id="GO:0004674">
    <property type="term" value="F:protein serine/threonine kinase activity"/>
    <property type="evidence" value="ECO:0007669"/>
    <property type="project" value="UniProtKB-KW"/>
</dbReference>
<evidence type="ECO:0000256" key="9">
    <source>
        <dbReference type="SAM" id="Coils"/>
    </source>
</evidence>
<evidence type="ECO:0000256" key="2">
    <source>
        <dbReference type="ARBA" id="ARBA00022527"/>
    </source>
</evidence>
<evidence type="ECO:0000256" key="4">
    <source>
        <dbReference type="ARBA" id="ARBA00022741"/>
    </source>
</evidence>
<dbReference type="Pfam" id="PF00069">
    <property type="entry name" value="Pkinase"/>
    <property type="match status" value="1"/>
</dbReference>
<reference evidence="11 12" key="1">
    <citation type="submission" date="2019-03" db="EMBL/GenBank/DDBJ databases">
        <title>Single cell metagenomics reveals metabolic interactions within the superorganism composed of flagellate Streblomastix strix and complex community of Bacteroidetes bacteria on its surface.</title>
        <authorList>
            <person name="Treitli S.C."/>
            <person name="Kolisko M."/>
            <person name="Husnik F."/>
            <person name="Keeling P."/>
            <person name="Hampl V."/>
        </authorList>
    </citation>
    <scope>NUCLEOTIDE SEQUENCE [LARGE SCALE GENOMIC DNA]</scope>
    <source>
        <strain evidence="11">ST1C</strain>
    </source>
</reference>
<dbReference type="InterPro" id="IPR051131">
    <property type="entry name" value="NEK_Ser/Thr_kinase_NIMA"/>
</dbReference>
<keyword evidence="4" id="KW-0547">Nucleotide-binding</keyword>
<dbReference type="Gene3D" id="1.10.510.10">
    <property type="entry name" value="Transferase(Phosphotransferase) domain 1"/>
    <property type="match status" value="1"/>
</dbReference>
<dbReference type="PANTHER" id="PTHR44899:SF3">
    <property type="entry name" value="SERINE_THREONINE-PROTEIN KINASE NEK1"/>
    <property type="match status" value="1"/>
</dbReference>
<evidence type="ECO:0000256" key="6">
    <source>
        <dbReference type="ARBA" id="ARBA00022840"/>
    </source>
</evidence>
<feature type="domain" description="Protein kinase" evidence="10">
    <location>
        <begin position="16"/>
        <end position="274"/>
    </location>
</feature>
<dbReference type="EC" id="2.7.11.1" evidence="1"/>
<dbReference type="SMART" id="SM00220">
    <property type="entry name" value="S_TKc"/>
    <property type="match status" value="1"/>
</dbReference>
<evidence type="ECO:0000256" key="3">
    <source>
        <dbReference type="ARBA" id="ARBA00022679"/>
    </source>
</evidence>
<evidence type="ECO:0000313" key="11">
    <source>
        <dbReference type="EMBL" id="KAA6394141.1"/>
    </source>
</evidence>
<dbReference type="InterPro" id="IPR008271">
    <property type="entry name" value="Ser/Thr_kinase_AS"/>
</dbReference>
<protein>
    <recommendedName>
        <fullName evidence="1">non-specific serine/threonine protein kinase</fullName>
        <ecNumber evidence="1">2.7.11.1</ecNumber>
    </recommendedName>
</protein>
<evidence type="ECO:0000313" key="12">
    <source>
        <dbReference type="Proteomes" id="UP000324800"/>
    </source>
</evidence>
<keyword evidence="9" id="KW-0175">Coiled coil</keyword>
<proteinExistence type="predicted"/>
<dbReference type="PROSITE" id="PS00108">
    <property type="entry name" value="PROTEIN_KINASE_ST"/>
    <property type="match status" value="1"/>
</dbReference>
<dbReference type="GO" id="GO:0005524">
    <property type="term" value="F:ATP binding"/>
    <property type="evidence" value="ECO:0007669"/>
    <property type="project" value="UniProtKB-KW"/>
</dbReference>
<organism evidence="11 12">
    <name type="scientific">Streblomastix strix</name>
    <dbReference type="NCBI Taxonomy" id="222440"/>
    <lineage>
        <taxon>Eukaryota</taxon>
        <taxon>Metamonada</taxon>
        <taxon>Preaxostyla</taxon>
        <taxon>Oxymonadida</taxon>
        <taxon>Streblomastigidae</taxon>
        <taxon>Streblomastix</taxon>
    </lineage>
</organism>
<evidence type="ECO:0000259" key="10">
    <source>
        <dbReference type="PROSITE" id="PS50011"/>
    </source>
</evidence>
<dbReference type="AlphaFoldDB" id="A0A5J4WGV5"/>
<accession>A0A5J4WGV5</accession>
<dbReference type="Proteomes" id="UP000324800">
    <property type="component" value="Unassembled WGS sequence"/>
</dbReference>
<dbReference type="InterPro" id="IPR000719">
    <property type="entry name" value="Prot_kinase_dom"/>
</dbReference>
<evidence type="ECO:0000256" key="5">
    <source>
        <dbReference type="ARBA" id="ARBA00022777"/>
    </source>
</evidence>
<evidence type="ECO:0000256" key="7">
    <source>
        <dbReference type="ARBA" id="ARBA00047899"/>
    </source>
</evidence>
<keyword evidence="2 11" id="KW-0723">Serine/threonine-protein kinase</keyword>
<keyword evidence="5 11" id="KW-0418">Kinase</keyword>
<dbReference type="PROSITE" id="PS50011">
    <property type="entry name" value="PROTEIN_KINASE_DOM"/>
    <property type="match status" value="1"/>
</dbReference>
<gene>
    <name evidence="11" type="ORF">EZS28_010332</name>
</gene>
<keyword evidence="3" id="KW-0808">Transferase</keyword>
<dbReference type="InterPro" id="IPR011009">
    <property type="entry name" value="Kinase-like_dom_sf"/>
</dbReference>
<keyword evidence="6" id="KW-0067">ATP-binding</keyword>
<comment type="catalytic activity">
    <reaction evidence="7">
        <text>L-threonyl-[protein] + ATP = O-phospho-L-threonyl-[protein] + ADP + H(+)</text>
        <dbReference type="Rhea" id="RHEA:46608"/>
        <dbReference type="Rhea" id="RHEA-COMP:11060"/>
        <dbReference type="Rhea" id="RHEA-COMP:11605"/>
        <dbReference type="ChEBI" id="CHEBI:15378"/>
        <dbReference type="ChEBI" id="CHEBI:30013"/>
        <dbReference type="ChEBI" id="CHEBI:30616"/>
        <dbReference type="ChEBI" id="CHEBI:61977"/>
        <dbReference type="ChEBI" id="CHEBI:456216"/>
        <dbReference type="EC" id="2.7.11.1"/>
    </reaction>
</comment>
<sequence length="452" mass="51788">MASAKRAPPVVYYGEYLVKKSFGEGGQSRTFLGEKGAKSNKFFILKLVRYFTDKEQQQVDQEIEQLERLKSPYTVRLICSFVDRTEMCMVFEFCERGDLRNEIAELQKLPIKERVMNVWEIFAQMALSMNHLHSHDVMHRDVKPENIFVMADRTVKMGDFGLLKLLTDLSYAKTVVGTKPYMAPEVFTKKRMDKRSDMYSLGIVVFELLTGKHPFAADTEQAMLIKMANNEVAKLPEQVPKDLADIVMRMMNPDERRRPPIEEILDNSTIQMYIRQHNSKSKSTQLESDEKLRIAEERARLAEDRIRQAEEKARAAEEKIRAAEERARVAEEQTRISTQKECEKADQEQARLAQERARIAAQQVPIQSQFQALLISALQKMNVPEGDEGRVQGSAFIHSDDECDSTITMDPIINDGVARFEVVFNGHEGEEFSLGIVEALQVFKKDDLPIGI</sequence>
<comment type="catalytic activity">
    <reaction evidence="8">
        <text>L-seryl-[protein] + ATP = O-phospho-L-seryl-[protein] + ADP + H(+)</text>
        <dbReference type="Rhea" id="RHEA:17989"/>
        <dbReference type="Rhea" id="RHEA-COMP:9863"/>
        <dbReference type="Rhea" id="RHEA-COMP:11604"/>
        <dbReference type="ChEBI" id="CHEBI:15378"/>
        <dbReference type="ChEBI" id="CHEBI:29999"/>
        <dbReference type="ChEBI" id="CHEBI:30616"/>
        <dbReference type="ChEBI" id="CHEBI:83421"/>
        <dbReference type="ChEBI" id="CHEBI:456216"/>
        <dbReference type="EC" id="2.7.11.1"/>
    </reaction>
</comment>
<dbReference type="PANTHER" id="PTHR44899">
    <property type="entry name" value="CAMK FAMILY PROTEIN KINASE"/>
    <property type="match status" value="1"/>
</dbReference>
<feature type="coiled-coil region" evidence="9">
    <location>
        <begin position="292"/>
        <end position="362"/>
    </location>
</feature>